<dbReference type="GO" id="GO:0006954">
    <property type="term" value="P:inflammatory response"/>
    <property type="evidence" value="ECO:0007669"/>
    <property type="project" value="TreeGrafter"/>
</dbReference>
<evidence type="ECO:0000256" key="2">
    <source>
        <dbReference type="ARBA" id="ARBA00022343"/>
    </source>
</evidence>
<dbReference type="PRINTS" id="PR01060">
    <property type="entry name" value="C3ANPHYLTXNR"/>
</dbReference>
<evidence type="ECO:0000256" key="14">
    <source>
        <dbReference type="ARBA" id="ARBA00023224"/>
    </source>
</evidence>
<evidence type="ECO:0000256" key="18">
    <source>
        <dbReference type="RuleBase" id="RU000688"/>
    </source>
</evidence>
<feature type="region of interest" description="Disordered" evidence="19">
    <location>
        <begin position="477"/>
        <end position="498"/>
    </location>
</feature>
<comment type="similarity">
    <text evidence="18">Belongs to the G-protein coupled receptor 1 family.</text>
</comment>
<dbReference type="PROSITE" id="PS00237">
    <property type="entry name" value="G_PROTEIN_RECEP_F1_1"/>
    <property type="match status" value="1"/>
</dbReference>
<keyword evidence="14 18" id="KW-0807">Transducer</keyword>
<feature type="transmembrane region" description="Helical" evidence="20">
    <location>
        <begin position="99"/>
        <end position="120"/>
    </location>
</feature>
<comment type="function">
    <text evidence="15">Receptor for the chemotactic and inflammatory peptide anaphylatoxin C3a. This receptor stimulates chemotaxis, granule enzyme release and superoxide anion production.</text>
</comment>
<feature type="transmembrane region" description="Helical" evidence="20">
    <location>
        <begin position="427"/>
        <end position="449"/>
    </location>
</feature>
<evidence type="ECO:0000313" key="23">
    <source>
        <dbReference type="Proteomes" id="UP000694393"/>
    </source>
</evidence>
<dbReference type="InterPro" id="IPR000826">
    <property type="entry name" value="Formyl_rcpt-rel"/>
</dbReference>
<evidence type="ECO:0000256" key="5">
    <source>
        <dbReference type="ARBA" id="ARBA00022553"/>
    </source>
</evidence>
<protein>
    <recommendedName>
        <fullName evidence="2">C3a anaphylatoxin chemotactic receptor</fullName>
    </recommendedName>
</protein>
<dbReference type="GO" id="GO:0004876">
    <property type="term" value="F:complement component C3a receptor activity"/>
    <property type="evidence" value="ECO:0007669"/>
    <property type="project" value="InterPro"/>
</dbReference>
<keyword evidence="23" id="KW-1185">Reference proteome</keyword>
<feature type="transmembrane region" description="Helical" evidence="20">
    <location>
        <begin position="140"/>
        <end position="162"/>
    </location>
</feature>
<evidence type="ECO:0000256" key="13">
    <source>
        <dbReference type="ARBA" id="ARBA00023180"/>
    </source>
</evidence>
<dbReference type="InterPro" id="IPR000276">
    <property type="entry name" value="GPCR_Rhodpsn"/>
</dbReference>
<comment type="similarity">
    <text evidence="16">Belongs to the chemokine-like receptor (CMKLR) family.</text>
</comment>
<dbReference type="InterPro" id="IPR001644">
    <property type="entry name" value="Anaphtx_C3AR1"/>
</dbReference>
<dbReference type="GO" id="GO:0007200">
    <property type="term" value="P:phospholipase C-activating G protein-coupled receptor signaling pathway"/>
    <property type="evidence" value="ECO:0007669"/>
    <property type="project" value="TreeGrafter"/>
</dbReference>
<evidence type="ECO:0000256" key="10">
    <source>
        <dbReference type="ARBA" id="ARBA00023136"/>
    </source>
</evidence>
<keyword evidence="4" id="KW-0145">Chemotaxis</keyword>
<evidence type="ECO:0000256" key="19">
    <source>
        <dbReference type="SAM" id="MobiDB-lite"/>
    </source>
</evidence>
<keyword evidence="9 18" id="KW-0297">G-protein coupled receptor</keyword>
<dbReference type="Gene3D" id="1.20.1070.10">
    <property type="entry name" value="Rhodopsin 7-helix transmembrane proteins"/>
    <property type="match status" value="2"/>
</dbReference>
<feature type="compositionally biased region" description="Basic and acidic residues" evidence="19">
    <location>
        <begin position="489"/>
        <end position="498"/>
    </location>
</feature>
<evidence type="ECO:0000259" key="21">
    <source>
        <dbReference type="PROSITE" id="PS50262"/>
    </source>
</evidence>
<reference evidence="22" key="2">
    <citation type="submission" date="2025-09" db="UniProtKB">
        <authorList>
            <consortium name="Ensembl"/>
        </authorList>
    </citation>
    <scope>IDENTIFICATION</scope>
</reference>
<evidence type="ECO:0000256" key="3">
    <source>
        <dbReference type="ARBA" id="ARBA00022475"/>
    </source>
</evidence>
<reference evidence="22" key="1">
    <citation type="submission" date="2025-08" db="UniProtKB">
        <authorList>
            <consortium name="Ensembl"/>
        </authorList>
    </citation>
    <scope>IDENTIFICATION</scope>
</reference>
<dbReference type="GO" id="GO:0007204">
    <property type="term" value="P:positive regulation of cytosolic calcium ion concentration"/>
    <property type="evidence" value="ECO:0007669"/>
    <property type="project" value="TreeGrafter"/>
</dbReference>
<keyword evidence="6" id="KW-0765">Sulfation</keyword>
<dbReference type="GO" id="GO:0004930">
    <property type="term" value="F:G protein-coupled receptor activity"/>
    <property type="evidence" value="ECO:0007669"/>
    <property type="project" value="UniProtKB-KW"/>
</dbReference>
<dbReference type="PRINTS" id="PR00237">
    <property type="entry name" value="GPCRRHODOPSN"/>
</dbReference>
<dbReference type="AlphaFoldDB" id="A0A8C8SD45"/>
<evidence type="ECO:0000256" key="12">
    <source>
        <dbReference type="ARBA" id="ARBA00023170"/>
    </source>
</evidence>
<organism evidence="22 23">
    <name type="scientific">Pelusios castaneus</name>
    <name type="common">West African mud turtle</name>
    <dbReference type="NCBI Taxonomy" id="367368"/>
    <lineage>
        <taxon>Eukaryota</taxon>
        <taxon>Metazoa</taxon>
        <taxon>Chordata</taxon>
        <taxon>Craniata</taxon>
        <taxon>Vertebrata</taxon>
        <taxon>Euteleostomi</taxon>
        <taxon>Archelosauria</taxon>
        <taxon>Testudinata</taxon>
        <taxon>Testudines</taxon>
        <taxon>Pleurodira</taxon>
        <taxon>Pelomedusidae</taxon>
        <taxon>Pelusios</taxon>
    </lineage>
</organism>
<keyword evidence="3" id="KW-1003">Cell membrane</keyword>
<dbReference type="SUPFAM" id="SSF81321">
    <property type="entry name" value="Family A G protein-coupled receptor-like"/>
    <property type="match status" value="1"/>
</dbReference>
<dbReference type="PRINTS" id="PR01104">
    <property type="entry name" value="ANPHYLATOXNR"/>
</dbReference>
<comment type="subunit">
    <text evidence="17">Interacts with VGF-derived peptide TLQP-21.</text>
</comment>
<evidence type="ECO:0000256" key="17">
    <source>
        <dbReference type="ARBA" id="ARBA00025827"/>
    </source>
</evidence>
<keyword evidence="10 20" id="KW-0472">Membrane</keyword>
<dbReference type="Ensembl" id="ENSPCET00000017885.1">
    <property type="protein sequence ID" value="ENSPCEP00000017280.1"/>
    <property type="gene ID" value="ENSPCEG00000013579.1"/>
</dbReference>
<dbReference type="GO" id="GO:0005886">
    <property type="term" value="C:plasma membrane"/>
    <property type="evidence" value="ECO:0007669"/>
    <property type="project" value="UniProtKB-SubCell"/>
</dbReference>
<feature type="transmembrane region" description="Helical" evidence="20">
    <location>
        <begin position="391"/>
        <end position="415"/>
    </location>
</feature>
<evidence type="ECO:0000256" key="11">
    <source>
        <dbReference type="ARBA" id="ARBA00023157"/>
    </source>
</evidence>
<feature type="transmembrane region" description="Helical" evidence="20">
    <location>
        <begin position="62"/>
        <end position="87"/>
    </location>
</feature>
<evidence type="ECO:0000313" key="22">
    <source>
        <dbReference type="Ensembl" id="ENSPCEP00000017280.1"/>
    </source>
</evidence>
<dbReference type="Proteomes" id="UP000694393">
    <property type="component" value="Unplaced"/>
</dbReference>
<sequence length="498" mass="55340">MSPLLSSNSTYKPDEPATLQYAPEIIGSLIILTLTFILGLLGNGLVIWVAGLKMKWTVNIVWFLHLAFADFLCCMSLPFSIAHLILHEHWPYGRFLCKIIPSAMIFNMFASVFLLTAIGIDRCLLVMKPVWCQNYRTVRLASMTCGCIWLLAFIMCCPAFLYRETVKDEHGRTMCSYEFGEHYMSDYVDDMYYGDDLTISSGIPLDEYSGEDPTLVPAGTYEGIVFTHQPLDKHPDFQTPVHTRASPAVNTTTSSNLLQSIISTILTASAGLTSSTAHPDSELAGPAGSSPNGGIFTTSHVLHSELSDIPDGFSSANTPGSLYNGTDLPWNINDFMPKRRSPATLVIITITRLVFGFLLPFSIMLACYTLIAIKMQGARFTKPRGKTRQVILVVMATFFVCWAPYHAVGVLYLLTTPDNGFWKAVKLWDHLSIALAYANSCINPLLYVFMGRDFRKKARQTIQGILEGAFSEEVTRSTSYSRNRTKTSAHRDSSSQTL</sequence>
<evidence type="ECO:0000256" key="20">
    <source>
        <dbReference type="SAM" id="Phobius"/>
    </source>
</evidence>
<dbReference type="PANTHER" id="PTHR24225">
    <property type="entry name" value="CHEMOTACTIC RECEPTOR"/>
    <property type="match status" value="1"/>
</dbReference>
<dbReference type="PANTHER" id="PTHR24225:SF28">
    <property type="entry name" value="C3A ANAPHYLATOXIN CHEMOTACTIC RECEPTOR"/>
    <property type="match status" value="1"/>
</dbReference>
<dbReference type="GO" id="GO:0006935">
    <property type="term" value="P:chemotaxis"/>
    <property type="evidence" value="ECO:0007669"/>
    <property type="project" value="UniProtKB-KW"/>
</dbReference>
<keyword evidence="11" id="KW-1015">Disulfide bond</keyword>
<evidence type="ECO:0000256" key="16">
    <source>
        <dbReference type="ARBA" id="ARBA00025736"/>
    </source>
</evidence>
<keyword evidence="12 18" id="KW-0675">Receptor</keyword>
<name>A0A8C8SD45_9SAUR</name>
<proteinExistence type="inferred from homology"/>
<evidence type="ECO:0000256" key="9">
    <source>
        <dbReference type="ARBA" id="ARBA00023040"/>
    </source>
</evidence>
<dbReference type="InterPro" id="IPR002234">
    <property type="entry name" value="Anphylx_rcpt_C3a/C5a1-2"/>
</dbReference>
<evidence type="ECO:0000256" key="7">
    <source>
        <dbReference type="ARBA" id="ARBA00022692"/>
    </source>
</evidence>
<dbReference type="FunFam" id="1.20.1070.10:FF:000269">
    <property type="entry name" value="C3a anaphylatoxin chemotactic receptor"/>
    <property type="match status" value="1"/>
</dbReference>
<evidence type="ECO:0000256" key="15">
    <source>
        <dbReference type="ARBA" id="ARBA00025640"/>
    </source>
</evidence>
<dbReference type="Pfam" id="PF00001">
    <property type="entry name" value="7tm_1"/>
    <property type="match status" value="2"/>
</dbReference>
<keyword evidence="7 18" id="KW-0812">Transmembrane</keyword>
<keyword evidence="8 20" id="KW-1133">Transmembrane helix</keyword>
<keyword evidence="5" id="KW-0597">Phosphoprotein</keyword>
<dbReference type="GO" id="GO:0004878">
    <property type="term" value="F:complement component C5a receptor activity"/>
    <property type="evidence" value="ECO:0007669"/>
    <property type="project" value="TreeGrafter"/>
</dbReference>
<evidence type="ECO:0000256" key="6">
    <source>
        <dbReference type="ARBA" id="ARBA00022641"/>
    </source>
</evidence>
<feature type="transmembrane region" description="Helical" evidence="20">
    <location>
        <begin position="345"/>
        <end position="371"/>
    </location>
</feature>
<dbReference type="FunFam" id="1.20.1070.10:FF:000284">
    <property type="entry name" value="C3a anaphylatoxin chemotactic receptor"/>
    <property type="match status" value="1"/>
</dbReference>
<keyword evidence="13" id="KW-0325">Glycoprotein</keyword>
<dbReference type="InterPro" id="IPR017452">
    <property type="entry name" value="GPCR_Rhodpsn_7TM"/>
</dbReference>
<evidence type="ECO:0000256" key="4">
    <source>
        <dbReference type="ARBA" id="ARBA00022500"/>
    </source>
</evidence>
<comment type="subcellular location">
    <subcellularLocation>
        <location evidence="1">Cell membrane</location>
        <topology evidence="1">Multi-pass membrane protein</topology>
    </subcellularLocation>
</comment>
<feature type="domain" description="G-protein coupled receptors family 1 profile" evidence="21">
    <location>
        <begin position="42"/>
        <end position="447"/>
    </location>
</feature>
<dbReference type="PROSITE" id="PS50262">
    <property type="entry name" value="G_PROTEIN_RECEP_F1_2"/>
    <property type="match status" value="1"/>
</dbReference>
<feature type="transmembrane region" description="Helical" evidence="20">
    <location>
        <begin position="25"/>
        <end position="50"/>
    </location>
</feature>
<accession>A0A8C8SD45</accession>
<evidence type="ECO:0000256" key="1">
    <source>
        <dbReference type="ARBA" id="ARBA00004651"/>
    </source>
</evidence>
<evidence type="ECO:0000256" key="8">
    <source>
        <dbReference type="ARBA" id="ARBA00022989"/>
    </source>
</evidence>